<evidence type="ECO:0000259" key="1">
    <source>
        <dbReference type="Pfam" id="PF12706"/>
    </source>
</evidence>
<dbReference type="PANTHER" id="PTHR15032:SF4">
    <property type="entry name" value="N-ACYL-PHOSPHATIDYLETHANOLAMINE-HYDROLYZING PHOSPHOLIPASE D"/>
    <property type="match status" value="1"/>
</dbReference>
<dbReference type="InterPro" id="IPR001279">
    <property type="entry name" value="Metallo-B-lactamas"/>
</dbReference>
<keyword evidence="3" id="KW-1185">Reference proteome</keyword>
<evidence type="ECO:0000313" key="2">
    <source>
        <dbReference type="EMBL" id="KAK8888849.1"/>
    </source>
</evidence>
<organism evidence="2 3">
    <name type="scientific">Tritrichomonas musculus</name>
    <dbReference type="NCBI Taxonomy" id="1915356"/>
    <lineage>
        <taxon>Eukaryota</taxon>
        <taxon>Metamonada</taxon>
        <taxon>Parabasalia</taxon>
        <taxon>Tritrichomonadida</taxon>
        <taxon>Tritrichomonadidae</taxon>
        <taxon>Tritrichomonas</taxon>
    </lineage>
</organism>
<comment type="caution">
    <text evidence="2">The sequence shown here is derived from an EMBL/GenBank/DDBJ whole genome shotgun (WGS) entry which is preliminary data.</text>
</comment>
<sequence>MLGSLAYPPNDIIPVPLPTYNKNHHTEKGFTNNPGEPRHPGYLPSFKKFLVYLLSGTDTPTPLPIVNPVPIFTKPPIKSNGNCIRCFWIGHACCLIQFNDTFIITDPVFSGYASPIPFAFKRVTPVPCEIEDLPEISVVLLSHDHYDHLDFQTLRRIKKHSPKSIVFAPLVLSNLINMFGISCVPFDWRQHVTYKNIDFTCFPARHAASRLGIDFRERLWCSWLLNINDGESVIYFPGDTAIGPHFSELHDFVASNIKSISDEPRTVDLAMLPIAPQEPCEVMRSVHLDPPDAYEMQKLLKAKQVFPIHYGTFPMGRKPEVPDIEYMQKVWEEDNLHILNIGEYMEWNGKEFFYPNDKNTQ</sequence>
<reference evidence="2 3" key="1">
    <citation type="submission" date="2024-04" db="EMBL/GenBank/DDBJ databases">
        <title>Tritrichomonas musculus Genome.</title>
        <authorList>
            <person name="Alves-Ferreira E."/>
            <person name="Grigg M."/>
            <person name="Lorenzi H."/>
            <person name="Galac M."/>
        </authorList>
    </citation>
    <scope>NUCLEOTIDE SEQUENCE [LARGE SCALE GENOMIC DNA]</scope>
    <source>
        <strain evidence="2 3">EAF2021</strain>
    </source>
</reference>
<dbReference type="PANTHER" id="PTHR15032">
    <property type="entry name" value="N-ACYL-PHOSPHATIDYLETHANOLAMINE-HYDROLYZING PHOSPHOLIPASE D"/>
    <property type="match status" value="1"/>
</dbReference>
<dbReference type="EMBL" id="JAPFFF010000005">
    <property type="protein sequence ID" value="KAK8888849.1"/>
    <property type="molecule type" value="Genomic_DNA"/>
</dbReference>
<dbReference type="SUPFAM" id="SSF56281">
    <property type="entry name" value="Metallo-hydrolase/oxidoreductase"/>
    <property type="match status" value="1"/>
</dbReference>
<dbReference type="Pfam" id="PF12706">
    <property type="entry name" value="Lactamase_B_2"/>
    <property type="match status" value="1"/>
</dbReference>
<name>A0ABR2KCI9_9EUKA</name>
<protein>
    <recommendedName>
        <fullName evidence="1">Metallo-beta-lactamase domain-containing protein</fullName>
    </recommendedName>
</protein>
<accession>A0ABR2KCI9</accession>
<gene>
    <name evidence="2" type="ORF">M9Y10_033589</name>
</gene>
<dbReference type="InterPro" id="IPR036866">
    <property type="entry name" value="RibonucZ/Hydroxyglut_hydro"/>
</dbReference>
<dbReference type="Gene3D" id="3.60.15.10">
    <property type="entry name" value="Ribonuclease Z/Hydroxyacylglutathione hydrolase-like"/>
    <property type="match status" value="1"/>
</dbReference>
<proteinExistence type="predicted"/>
<feature type="domain" description="Metallo-beta-lactamase" evidence="1">
    <location>
        <begin position="103"/>
        <end position="310"/>
    </location>
</feature>
<evidence type="ECO:0000313" key="3">
    <source>
        <dbReference type="Proteomes" id="UP001470230"/>
    </source>
</evidence>
<dbReference type="Proteomes" id="UP001470230">
    <property type="component" value="Unassembled WGS sequence"/>
</dbReference>